<accession>A0A5B7AN95</accession>
<evidence type="ECO:0000313" key="1">
    <source>
        <dbReference type="EMBL" id="MPA58180.1"/>
    </source>
</evidence>
<sequence length="125" mass="13966">MIGYECCPIISCYMKEKATDVMSSVREDAFTSGNLKKITVREVDQTEPSFCETKDTQCLNKERMTKDAETLNLNSKGGGLIELDKPNCGVSEVDEVRFGVRNKKWHAAVPLKSVKRGGLCLEFPK</sequence>
<dbReference type="EMBL" id="GHES01027621">
    <property type="protein sequence ID" value="MPA58180.1"/>
    <property type="molecule type" value="Transcribed_RNA"/>
</dbReference>
<organism evidence="1">
    <name type="scientific">Davidia involucrata</name>
    <name type="common">Dove tree</name>
    <dbReference type="NCBI Taxonomy" id="16924"/>
    <lineage>
        <taxon>Eukaryota</taxon>
        <taxon>Viridiplantae</taxon>
        <taxon>Streptophyta</taxon>
        <taxon>Embryophyta</taxon>
        <taxon>Tracheophyta</taxon>
        <taxon>Spermatophyta</taxon>
        <taxon>Magnoliopsida</taxon>
        <taxon>eudicotyledons</taxon>
        <taxon>Gunneridae</taxon>
        <taxon>Pentapetalae</taxon>
        <taxon>asterids</taxon>
        <taxon>Cornales</taxon>
        <taxon>Nyssaceae</taxon>
        <taxon>Davidia</taxon>
    </lineage>
</organism>
<reference evidence="1" key="1">
    <citation type="submission" date="2019-08" db="EMBL/GenBank/DDBJ databases">
        <title>Reference gene set and small RNA set construction with multiple tissues from Davidia involucrata Baill.</title>
        <authorList>
            <person name="Yang H."/>
            <person name="Zhou C."/>
            <person name="Li G."/>
            <person name="Wang J."/>
            <person name="Gao P."/>
            <person name="Wang M."/>
            <person name="Wang R."/>
            <person name="Zhao Y."/>
        </authorList>
    </citation>
    <scope>NUCLEOTIDE SEQUENCE</scope>
    <source>
        <tissue evidence="1">Mixed with DoveR01_LX</tissue>
    </source>
</reference>
<name>A0A5B7AN95_DAVIN</name>
<protein>
    <submittedName>
        <fullName evidence="1">Uncharacterized protein</fullName>
    </submittedName>
</protein>
<gene>
    <name evidence="1" type="ORF">Din_027621</name>
</gene>
<proteinExistence type="predicted"/>
<dbReference type="AlphaFoldDB" id="A0A5B7AN95"/>